<accession>A0A9P6CTM3</accession>
<comment type="caution">
    <text evidence="1">The sequence shown here is derived from an EMBL/GenBank/DDBJ whole genome shotgun (WGS) entry which is preliminary data.</text>
</comment>
<organism evidence="1 2">
    <name type="scientific">Pholiota conissans</name>
    <dbReference type="NCBI Taxonomy" id="109636"/>
    <lineage>
        <taxon>Eukaryota</taxon>
        <taxon>Fungi</taxon>
        <taxon>Dikarya</taxon>
        <taxon>Basidiomycota</taxon>
        <taxon>Agaricomycotina</taxon>
        <taxon>Agaricomycetes</taxon>
        <taxon>Agaricomycetidae</taxon>
        <taxon>Agaricales</taxon>
        <taxon>Agaricineae</taxon>
        <taxon>Strophariaceae</taxon>
        <taxon>Pholiota</taxon>
    </lineage>
</organism>
<dbReference type="Proteomes" id="UP000807469">
    <property type="component" value="Unassembled WGS sequence"/>
</dbReference>
<proteinExistence type="predicted"/>
<evidence type="ECO:0000313" key="2">
    <source>
        <dbReference type="Proteomes" id="UP000807469"/>
    </source>
</evidence>
<sequence length="817" mass="94212">MPAYVILGYVDRVVRIQEENSRRKRFVHRSTIGQARVGSKMEDDWKTIGRYTRKLSFKLSFKIRRPSNPRSNHVVLSSSSVLCSSTFATSSDDLQDELWPGGRNWEYRKGEWPGFRKRGNYVKANVLWSLRGETESDGLRVPQNLEGLWERFPPEIISAIYSLLHPIDLYHTIRATKGLRRFLLDKSFSFIWRECFLNYPDIPFYPDDISPPKWVSLMFGPATCDNCGVDNCLVNYSSRSRKCATCMDIYPGGDDMLLTAIQTIIGDFPKEKNDIWPLLTRVYKPDSISYANLCLAWYAYQPSHLVYIGYSIGQVKQVAEEMRKYLLDISLGTPGARDSYKAYVNATKALAKNRQQHAEACQHWAHDILELCISILVDTLPDFLEMARKVLLRRGHDPRDVAAAVSLFRPIAHNADESIFATSDPFLTKSKLPKYMQILEEAVYEARQRRLRKEQVAVCYNNITKKLLTAPEIRHIPFRCPDSFYQSGFFDDYINDPRKDIDPLDYEIAEPEIQRFIQTYMTTKRRQFIMLLEGDLLDWELELAIAVFECCGKLCVGFDEAGMHLCQNRGGYGLSMLDATDYSLVFRFSETGYQALKMIVGILSLGSESLRTLKAADLDAMNRRFVCKTCKLFHKDGLLGLLTLTWRECLHHAIEAPKKQFGQHVPVFDVLSEALTSHLLARGNTSPKHSDRVWTCCYCGRRPLTEADAIKHAFEVHDTTDPVQKKDFVFVRDALTPKRLLNFVGLDENANYRCLRCLPRTHKLWENKDRDLYRHLWDKHNIKSTDLIEGVDWERVKAVEDDGWILEALKAKNKCSK</sequence>
<reference evidence="1" key="1">
    <citation type="submission" date="2020-11" db="EMBL/GenBank/DDBJ databases">
        <authorList>
            <consortium name="DOE Joint Genome Institute"/>
            <person name="Ahrendt S."/>
            <person name="Riley R."/>
            <person name="Andreopoulos W."/>
            <person name="Labutti K."/>
            <person name="Pangilinan J."/>
            <person name="Ruiz-Duenas F.J."/>
            <person name="Barrasa J.M."/>
            <person name="Sanchez-Garcia M."/>
            <person name="Camarero S."/>
            <person name="Miyauchi S."/>
            <person name="Serrano A."/>
            <person name="Linde D."/>
            <person name="Babiker R."/>
            <person name="Drula E."/>
            <person name="Ayuso-Fernandez I."/>
            <person name="Pacheco R."/>
            <person name="Padilla G."/>
            <person name="Ferreira P."/>
            <person name="Barriuso J."/>
            <person name="Kellner H."/>
            <person name="Castanera R."/>
            <person name="Alfaro M."/>
            <person name="Ramirez L."/>
            <person name="Pisabarro A.G."/>
            <person name="Kuo A."/>
            <person name="Tritt A."/>
            <person name="Lipzen A."/>
            <person name="He G."/>
            <person name="Yan M."/>
            <person name="Ng V."/>
            <person name="Cullen D."/>
            <person name="Martin F."/>
            <person name="Rosso M.-N."/>
            <person name="Henrissat B."/>
            <person name="Hibbett D."/>
            <person name="Martinez A.T."/>
            <person name="Grigoriev I.V."/>
        </authorList>
    </citation>
    <scope>NUCLEOTIDE SEQUENCE</scope>
    <source>
        <strain evidence="1">CIRM-BRFM 674</strain>
    </source>
</reference>
<keyword evidence="2" id="KW-1185">Reference proteome</keyword>
<evidence type="ECO:0008006" key="3">
    <source>
        <dbReference type="Google" id="ProtNLM"/>
    </source>
</evidence>
<dbReference type="OrthoDB" id="2322499at2759"/>
<name>A0A9P6CTM3_9AGAR</name>
<evidence type="ECO:0000313" key="1">
    <source>
        <dbReference type="EMBL" id="KAF9472254.1"/>
    </source>
</evidence>
<dbReference type="AlphaFoldDB" id="A0A9P6CTM3"/>
<gene>
    <name evidence="1" type="ORF">BDN70DRAFT_971662</name>
</gene>
<protein>
    <recommendedName>
        <fullName evidence="3">F-box domain-containing protein</fullName>
    </recommendedName>
</protein>
<dbReference type="EMBL" id="MU155558">
    <property type="protein sequence ID" value="KAF9472254.1"/>
    <property type="molecule type" value="Genomic_DNA"/>
</dbReference>